<evidence type="ECO:0000313" key="9">
    <source>
        <dbReference type="Proteomes" id="UP000002320"/>
    </source>
</evidence>
<evidence type="ECO:0000256" key="6">
    <source>
        <dbReference type="SAM" id="SignalP"/>
    </source>
</evidence>
<dbReference type="AlphaFoldDB" id="B0WVK1"/>
<name>B0WVK1_CULQU</name>
<keyword evidence="5" id="KW-1015">Disulfide bond</keyword>
<accession>B0WVK1</accession>
<protein>
    <submittedName>
        <fullName evidence="7">Predicted protein</fullName>
    </submittedName>
</protein>
<dbReference type="CDD" id="cd23992">
    <property type="entry name" value="PBP_GOBP"/>
    <property type="match status" value="1"/>
</dbReference>
<evidence type="ECO:0000256" key="4">
    <source>
        <dbReference type="ARBA" id="ARBA00022729"/>
    </source>
</evidence>
<evidence type="ECO:0000313" key="7">
    <source>
        <dbReference type="EMBL" id="EDS35608.1"/>
    </source>
</evidence>
<dbReference type="Gene3D" id="1.10.238.20">
    <property type="entry name" value="Pheromone/general odorant binding protein domain"/>
    <property type="match status" value="1"/>
</dbReference>
<reference evidence="8" key="2">
    <citation type="submission" date="2021-02" db="UniProtKB">
        <authorList>
            <consortium name="EnsemblMetazoa"/>
        </authorList>
    </citation>
    <scope>IDENTIFICATION</scope>
    <source>
        <strain evidence="8">JHB</strain>
    </source>
</reference>
<dbReference type="GO" id="GO:0005615">
    <property type="term" value="C:extracellular space"/>
    <property type="evidence" value="ECO:0007669"/>
    <property type="project" value="TreeGrafter"/>
</dbReference>
<dbReference type="InParanoid" id="B0WVK1"/>
<dbReference type="GO" id="GO:0007608">
    <property type="term" value="P:sensory perception of smell"/>
    <property type="evidence" value="ECO:0007669"/>
    <property type="project" value="TreeGrafter"/>
</dbReference>
<gene>
    <name evidence="8" type="primary">6043828</name>
    <name evidence="7" type="ORF">CpipJ_CPIJ010782</name>
</gene>
<dbReference type="OMA" id="PITHCHL"/>
<keyword evidence="3" id="KW-0964">Secreted</keyword>
<keyword evidence="9" id="KW-1185">Reference proteome</keyword>
<reference evidence="7" key="1">
    <citation type="submission" date="2007-03" db="EMBL/GenBank/DDBJ databases">
        <title>Annotation of Culex pipiens quinquefasciatus.</title>
        <authorList>
            <consortium name="The Broad Institute Genome Sequencing Platform"/>
            <person name="Atkinson P.W."/>
            <person name="Hemingway J."/>
            <person name="Christensen B.M."/>
            <person name="Higgs S."/>
            <person name="Kodira C."/>
            <person name="Hannick L."/>
            <person name="Megy K."/>
            <person name="O'Leary S."/>
            <person name="Pearson M."/>
            <person name="Haas B.J."/>
            <person name="Mauceli E."/>
            <person name="Wortman J.R."/>
            <person name="Lee N.H."/>
            <person name="Guigo R."/>
            <person name="Stanke M."/>
            <person name="Alvarado L."/>
            <person name="Amedeo P."/>
            <person name="Antoine C.H."/>
            <person name="Arensburger P."/>
            <person name="Bidwell S.L."/>
            <person name="Crawford M."/>
            <person name="Camaro F."/>
            <person name="Devon K."/>
            <person name="Engels R."/>
            <person name="Hammond M."/>
            <person name="Howarth C."/>
            <person name="Koehrsen M."/>
            <person name="Lawson D."/>
            <person name="Montgomery P."/>
            <person name="Nene V."/>
            <person name="Nusbaum C."/>
            <person name="Puiu D."/>
            <person name="Romero-Severson J."/>
            <person name="Severson D.W."/>
            <person name="Shumway M."/>
            <person name="Sisk P."/>
            <person name="Stolte C."/>
            <person name="Zeng Q."/>
            <person name="Eisenstadt E."/>
            <person name="Fraser-Liggett C."/>
            <person name="Strausberg R."/>
            <person name="Galagan J."/>
            <person name="Birren B."/>
            <person name="Collins F.H."/>
        </authorList>
    </citation>
    <scope>NUCLEOTIDE SEQUENCE [LARGE SCALE GENOMIC DNA]</scope>
    <source>
        <strain evidence="7">JHB</strain>
    </source>
</reference>
<dbReference type="VEuPathDB" id="VectorBase:CQUJHB015050"/>
<dbReference type="SUPFAM" id="SSF47565">
    <property type="entry name" value="Insect pheromone/odorant-binding proteins"/>
    <property type="match status" value="1"/>
</dbReference>
<dbReference type="EMBL" id="DS232127">
    <property type="protein sequence ID" value="EDS35608.1"/>
    <property type="molecule type" value="Genomic_DNA"/>
</dbReference>
<dbReference type="Pfam" id="PF01395">
    <property type="entry name" value="PBP_GOBP"/>
    <property type="match status" value="1"/>
</dbReference>
<comment type="similarity">
    <text evidence="2">Belongs to the PBP/GOBP family.</text>
</comment>
<evidence type="ECO:0000256" key="1">
    <source>
        <dbReference type="ARBA" id="ARBA00004613"/>
    </source>
</evidence>
<comment type="subcellular location">
    <subcellularLocation>
        <location evidence="1">Secreted</location>
    </subcellularLocation>
</comment>
<dbReference type="InterPro" id="IPR006170">
    <property type="entry name" value="PBP/GOBP"/>
</dbReference>
<dbReference type="HOGENOM" id="CLU_144993_0_0_1"/>
<dbReference type="VEuPathDB" id="VectorBase:CPIJ010782"/>
<dbReference type="OrthoDB" id="7719469at2759"/>
<dbReference type="InterPro" id="IPR036728">
    <property type="entry name" value="PBP_GOBP_sf"/>
</dbReference>
<evidence type="ECO:0000256" key="3">
    <source>
        <dbReference type="ARBA" id="ARBA00022525"/>
    </source>
</evidence>
<dbReference type="Proteomes" id="UP000002320">
    <property type="component" value="Unassembled WGS sequence"/>
</dbReference>
<organism>
    <name type="scientific">Culex quinquefasciatus</name>
    <name type="common">Southern house mosquito</name>
    <name type="synonym">Culex pungens</name>
    <dbReference type="NCBI Taxonomy" id="7176"/>
    <lineage>
        <taxon>Eukaryota</taxon>
        <taxon>Metazoa</taxon>
        <taxon>Ecdysozoa</taxon>
        <taxon>Arthropoda</taxon>
        <taxon>Hexapoda</taxon>
        <taxon>Insecta</taxon>
        <taxon>Pterygota</taxon>
        <taxon>Neoptera</taxon>
        <taxon>Endopterygota</taxon>
        <taxon>Diptera</taxon>
        <taxon>Nematocera</taxon>
        <taxon>Culicoidea</taxon>
        <taxon>Culicidae</taxon>
        <taxon>Culicinae</taxon>
        <taxon>Culicini</taxon>
        <taxon>Culex</taxon>
        <taxon>Culex</taxon>
    </lineage>
</organism>
<keyword evidence="4 6" id="KW-0732">Signal</keyword>
<dbReference type="PANTHER" id="PTHR11857">
    <property type="entry name" value="ODORANT BINDING PROTEIN-RELATED"/>
    <property type="match status" value="1"/>
</dbReference>
<dbReference type="KEGG" id="cqu:CpipJ_CPIJ010782"/>
<evidence type="ECO:0000256" key="2">
    <source>
        <dbReference type="ARBA" id="ARBA00008098"/>
    </source>
</evidence>
<dbReference type="GO" id="GO:0005549">
    <property type="term" value="F:odorant binding"/>
    <property type="evidence" value="ECO:0007669"/>
    <property type="project" value="InterPro"/>
</dbReference>
<feature type="chain" id="PRO_5011408581" evidence="6">
    <location>
        <begin position="23"/>
        <end position="150"/>
    </location>
</feature>
<sequence length="150" mass="17359">MEIPQLAVIVLALQAQLLPSSAWTPHSPEQFRRFEELCMDLAEVPVRQRALLREHLYPDEHRTHCFHRCLGIVSGLYSDREGADLGRVYAQFGGGRNETRFRDGAERCFRWMLATEMGEGGTGIRLGKCERPYRMHQCFAKVYREQFEGL</sequence>
<evidence type="ECO:0000313" key="8">
    <source>
        <dbReference type="EnsemblMetazoa" id="CPIJ010782-PA"/>
    </source>
</evidence>
<dbReference type="PANTHER" id="PTHR11857:SF46">
    <property type="entry name" value="GENERAL ODORANT-BINDING PROTEIN 99A-RELATED"/>
    <property type="match status" value="1"/>
</dbReference>
<feature type="signal peptide" evidence="6">
    <location>
        <begin position="1"/>
        <end position="22"/>
    </location>
</feature>
<proteinExistence type="inferred from homology"/>
<evidence type="ECO:0000256" key="5">
    <source>
        <dbReference type="ARBA" id="ARBA00023157"/>
    </source>
</evidence>
<dbReference type="EnsemblMetazoa" id="CPIJ010782-RA">
    <property type="protein sequence ID" value="CPIJ010782-PA"/>
    <property type="gene ID" value="CPIJ010782"/>
</dbReference>